<dbReference type="AlphaFoldDB" id="W4MDT2"/>
<proteinExistence type="predicted"/>
<evidence type="ECO:0000313" key="1">
    <source>
        <dbReference type="EMBL" id="ETX08330.1"/>
    </source>
</evidence>
<name>W4MDT2_9BACT</name>
<protein>
    <recommendedName>
        <fullName evidence="3">DUF4058 domain-containing protein</fullName>
    </recommendedName>
</protein>
<reference evidence="1 2" key="1">
    <citation type="journal article" date="2014" name="Nature">
        <title>An environmental bacterial taxon with a large and distinct metabolic repertoire.</title>
        <authorList>
            <person name="Wilson M.C."/>
            <person name="Mori T."/>
            <person name="Ruckert C."/>
            <person name="Uria A.R."/>
            <person name="Helf M.J."/>
            <person name="Takada K."/>
            <person name="Gernert C."/>
            <person name="Steffens U.A."/>
            <person name="Heycke N."/>
            <person name="Schmitt S."/>
            <person name="Rinke C."/>
            <person name="Helfrich E.J."/>
            <person name="Brachmann A.O."/>
            <person name="Gurgui C."/>
            <person name="Wakimoto T."/>
            <person name="Kracht M."/>
            <person name="Crusemann M."/>
            <person name="Hentschel U."/>
            <person name="Abe I."/>
            <person name="Matsunaga S."/>
            <person name="Kalinowski J."/>
            <person name="Takeyama H."/>
            <person name="Piel J."/>
        </authorList>
    </citation>
    <scope>NUCLEOTIDE SEQUENCE [LARGE SCALE GENOMIC DNA]</scope>
    <source>
        <strain evidence="2">TSY2</strain>
    </source>
</reference>
<accession>W4MDT2</accession>
<evidence type="ECO:0000313" key="2">
    <source>
        <dbReference type="Proteomes" id="UP000019140"/>
    </source>
</evidence>
<dbReference type="HOGENOM" id="CLU_093165_0_0_7"/>
<dbReference type="Proteomes" id="UP000019140">
    <property type="component" value="Unassembled WGS sequence"/>
</dbReference>
<evidence type="ECO:0008006" key="3">
    <source>
        <dbReference type="Google" id="ProtNLM"/>
    </source>
</evidence>
<dbReference type="InterPro" id="IPR025132">
    <property type="entry name" value="DUF4058"/>
</dbReference>
<sequence length="262" mass="29434">MSMIFPGMDPYLENLQVWPDVHASFIVYLREHLRPLLQPRYVIAVESRVFVEGPTADHAIIPDAWVRPNNLESPYDTVTLQEADPAIEVRVAPLEVEEPYITIRDRQSGQRVITVIEVVSPTNKYAGPGRVSYLAKQTEVRKSTAHLVEIDLLRIGPHVMAVPEWAARQHGPYEYLICVNPAGGLRDRFRLYPRGVRQRLPRIRLPLADPDPDTVLDLQAVLARTYEAGGYADRIDYAQPCIPALSPADQAWADTLIGKGNA</sequence>
<dbReference type="EMBL" id="AZHX01000245">
    <property type="protein sequence ID" value="ETX08330.1"/>
    <property type="molecule type" value="Genomic_DNA"/>
</dbReference>
<gene>
    <name evidence="1" type="ORF">ETSY2_06020</name>
</gene>
<dbReference type="Pfam" id="PF13267">
    <property type="entry name" value="DUF4058"/>
    <property type="match status" value="1"/>
</dbReference>
<organism evidence="1 2">
    <name type="scientific">Candidatus Entotheonella gemina</name>
    <dbReference type="NCBI Taxonomy" id="1429439"/>
    <lineage>
        <taxon>Bacteria</taxon>
        <taxon>Pseudomonadati</taxon>
        <taxon>Nitrospinota/Tectimicrobiota group</taxon>
        <taxon>Candidatus Tectimicrobiota</taxon>
        <taxon>Candidatus Entotheonellia</taxon>
        <taxon>Candidatus Entotheonellales</taxon>
        <taxon>Candidatus Entotheonellaceae</taxon>
        <taxon>Candidatus Entotheonella</taxon>
    </lineage>
</organism>
<comment type="caution">
    <text evidence="1">The sequence shown here is derived from an EMBL/GenBank/DDBJ whole genome shotgun (WGS) entry which is preliminary data.</text>
</comment>
<keyword evidence="2" id="KW-1185">Reference proteome</keyword>